<dbReference type="Proteomes" id="UP000217895">
    <property type="component" value="Chromosome"/>
</dbReference>
<proteinExistence type="predicted"/>
<evidence type="ECO:0000313" key="1">
    <source>
        <dbReference type="EMBL" id="BAY55234.1"/>
    </source>
</evidence>
<keyword evidence="2" id="KW-1185">Reference proteome</keyword>
<name>A0A1Z4JEM5_LEPBY</name>
<reference evidence="1 2" key="1">
    <citation type="submission" date="2017-06" db="EMBL/GenBank/DDBJ databases">
        <title>Genome sequencing of cyanobaciteial culture collection at National Institute for Environmental Studies (NIES).</title>
        <authorList>
            <person name="Hirose Y."/>
            <person name="Shimura Y."/>
            <person name="Fujisawa T."/>
            <person name="Nakamura Y."/>
            <person name="Kawachi M."/>
        </authorList>
    </citation>
    <scope>NUCLEOTIDE SEQUENCE [LARGE SCALE GENOMIC DNA]</scope>
    <source>
        <strain evidence="1 2">NIES-2135</strain>
    </source>
</reference>
<dbReference type="EMBL" id="AP018203">
    <property type="protein sequence ID" value="BAY55234.1"/>
    <property type="molecule type" value="Genomic_DNA"/>
</dbReference>
<evidence type="ECO:0000313" key="2">
    <source>
        <dbReference type="Proteomes" id="UP000217895"/>
    </source>
</evidence>
<sequence length="105" mass="11940">MPAKLGNVIKGFRLPPALISTLEREVDRTQRIQSDILVEAIEQYFRLRSQNLEPYFRQGGRTAWFSIPDDVDSKIRLEAATRKVYPAAIVVQALTEYFNPASKSA</sequence>
<gene>
    <name evidence="1" type="ORF">NIES2135_20570</name>
</gene>
<protein>
    <submittedName>
        <fullName evidence="1">Uncharacterized protein</fullName>
    </submittedName>
</protein>
<accession>A0A1Z4JEM5</accession>
<organism evidence="1 2">
    <name type="scientific">Leptolyngbya boryana NIES-2135</name>
    <dbReference type="NCBI Taxonomy" id="1973484"/>
    <lineage>
        <taxon>Bacteria</taxon>
        <taxon>Bacillati</taxon>
        <taxon>Cyanobacteriota</taxon>
        <taxon>Cyanophyceae</taxon>
        <taxon>Leptolyngbyales</taxon>
        <taxon>Leptolyngbyaceae</taxon>
        <taxon>Leptolyngbya group</taxon>
        <taxon>Leptolyngbya</taxon>
    </lineage>
</organism>
<dbReference type="AlphaFoldDB" id="A0A1Z4JEM5"/>